<dbReference type="Proteomes" id="UP001216558">
    <property type="component" value="Unassembled WGS sequence"/>
</dbReference>
<keyword evidence="4" id="KW-1185">Reference proteome</keyword>
<feature type="compositionally biased region" description="Polar residues" evidence="1">
    <location>
        <begin position="103"/>
        <end position="112"/>
    </location>
</feature>
<feature type="compositionally biased region" description="Basic residues" evidence="1">
    <location>
        <begin position="181"/>
        <end position="191"/>
    </location>
</feature>
<feature type="region of interest" description="Disordered" evidence="1">
    <location>
        <begin position="83"/>
        <end position="191"/>
    </location>
</feature>
<feature type="chain" id="PRO_5046271829" evidence="2">
    <location>
        <begin position="23"/>
        <end position="191"/>
    </location>
</feature>
<feature type="signal peptide" evidence="2">
    <location>
        <begin position="1"/>
        <end position="22"/>
    </location>
</feature>
<reference evidence="3 4" key="1">
    <citation type="submission" date="2022-10" db="EMBL/GenBank/DDBJ databases">
        <title>Erythrobacter sp. sf7 Genome sequencing.</title>
        <authorList>
            <person name="Park S."/>
        </authorList>
    </citation>
    <scope>NUCLEOTIDE SEQUENCE [LARGE SCALE GENOMIC DNA]</scope>
    <source>
        <strain evidence="4">sf7</strain>
    </source>
</reference>
<feature type="compositionally biased region" description="Polar residues" evidence="1">
    <location>
        <begin position="38"/>
        <end position="51"/>
    </location>
</feature>
<protein>
    <submittedName>
        <fullName evidence="3">Uncharacterized protein</fullName>
    </submittedName>
</protein>
<feature type="compositionally biased region" description="Polar residues" evidence="1">
    <location>
        <begin position="83"/>
        <end position="95"/>
    </location>
</feature>
<evidence type="ECO:0000256" key="2">
    <source>
        <dbReference type="SAM" id="SignalP"/>
    </source>
</evidence>
<feature type="compositionally biased region" description="Polar residues" evidence="1">
    <location>
        <begin position="135"/>
        <end position="144"/>
    </location>
</feature>
<evidence type="ECO:0000313" key="3">
    <source>
        <dbReference type="EMBL" id="MDC8754201.1"/>
    </source>
</evidence>
<gene>
    <name evidence="3" type="ORF">OIK40_06035</name>
</gene>
<dbReference type="EMBL" id="JAQQXQ010000004">
    <property type="protein sequence ID" value="MDC8754201.1"/>
    <property type="molecule type" value="Genomic_DNA"/>
</dbReference>
<feature type="compositionally biased region" description="Polar residues" evidence="1">
    <location>
        <begin position="155"/>
        <end position="170"/>
    </location>
</feature>
<name>A0ABT5JN61_9SPHN</name>
<dbReference type="RefSeq" id="WP_273677028.1">
    <property type="nucleotide sequence ID" value="NZ_JAQQXQ010000004.1"/>
</dbReference>
<organism evidence="3 4">
    <name type="scientific">Erythrobacter fulvus</name>
    <dbReference type="NCBI Taxonomy" id="2987523"/>
    <lineage>
        <taxon>Bacteria</taxon>
        <taxon>Pseudomonadati</taxon>
        <taxon>Pseudomonadota</taxon>
        <taxon>Alphaproteobacteria</taxon>
        <taxon>Sphingomonadales</taxon>
        <taxon>Erythrobacteraceae</taxon>
        <taxon>Erythrobacter/Porphyrobacter group</taxon>
        <taxon>Erythrobacter</taxon>
    </lineage>
</organism>
<proteinExistence type="predicted"/>
<accession>A0ABT5JN61</accession>
<sequence length="191" mass="20070">MIKTPLMLATLTALAFSLPAAAQDQTRTRTFEGPKVNGTRTTTVNRESGTSTREREVTNIATGNTATTTAVRQRTDTGSTVNVVQTGPQGNTRTLSGERVRTDNGSTFTGTATGRGGETLNLAGERGRDGKGNSWARQTATNGAGETVYDRNRTTTRADGQVSTNITRSGPRTAAPGSKSPRARGGKRPRG</sequence>
<keyword evidence="2" id="KW-0732">Signal</keyword>
<comment type="caution">
    <text evidence="3">The sequence shown here is derived from an EMBL/GenBank/DDBJ whole genome shotgun (WGS) entry which is preliminary data.</text>
</comment>
<evidence type="ECO:0000256" key="1">
    <source>
        <dbReference type="SAM" id="MobiDB-lite"/>
    </source>
</evidence>
<feature type="region of interest" description="Disordered" evidence="1">
    <location>
        <begin position="31"/>
        <end position="54"/>
    </location>
</feature>
<evidence type="ECO:0000313" key="4">
    <source>
        <dbReference type="Proteomes" id="UP001216558"/>
    </source>
</evidence>